<dbReference type="InterPro" id="IPR036507">
    <property type="entry name" value="Telomere_rpt-bd_fac_dimer_sf"/>
</dbReference>
<dbReference type="AlphaFoldDB" id="A0A8D2INB4"/>
<keyword evidence="2" id="KW-0158">Chromosome</keyword>
<name>A0A8D2INB4_VARKO</name>
<dbReference type="InterPro" id="IPR017930">
    <property type="entry name" value="Myb_dom"/>
</dbReference>
<dbReference type="SMART" id="SM00717">
    <property type="entry name" value="SANT"/>
    <property type="match status" value="1"/>
</dbReference>
<evidence type="ECO:0000259" key="7">
    <source>
        <dbReference type="PROSITE" id="PS50090"/>
    </source>
</evidence>
<dbReference type="SUPFAM" id="SSF63600">
    <property type="entry name" value="Telomeric repeat binding factor (TRF) dimerisation domain"/>
    <property type="match status" value="1"/>
</dbReference>
<evidence type="ECO:0000313" key="10">
    <source>
        <dbReference type="Proteomes" id="UP000694545"/>
    </source>
</evidence>
<dbReference type="PANTHER" id="PTHR46734">
    <property type="entry name" value="TELOMERIC REPEAT-BINDING FACTOR 1 TERF1"/>
    <property type="match status" value="1"/>
</dbReference>
<dbReference type="InterPro" id="IPR001005">
    <property type="entry name" value="SANT/Myb"/>
</dbReference>
<keyword evidence="4" id="KW-0238">DNA-binding</keyword>
<keyword evidence="3" id="KW-0779">Telomere</keyword>
<feature type="domain" description="Myb-like" evidence="7">
    <location>
        <begin position="189"/>
        <end position="235"/>
    </location>
</feature>
<keyword evidence="6" id="KW-0131">Cell cycle</keyword>
<evidence type="ECO:0000256" key="5">
    <source>
        <dbReference type="ARBA" id="ARBA00023242"/>
    </source>
</evidence>
<dbReference type="GO" id="GO:0000783">
    <property type="term" value="C:nuclear telomere cap complex"/>
    <property type="evidence" value="ECO:0007669"/>
    <property type="project" value="TreeGrafter"/>
</dbReference>
<reference evidence="9" key="1">
    <citation type="submission" date="2025-08" db="UniProtKB">
        <authorList>
            <consortium name="Ensembl"/>
        </authorList>
    </citation>
    <scope>IDENTIFICATION</scope>
</reference>
<dbReference type="InterPro" id="IPR009057">
    <property type="entry name" value="Homeodomain-like_sf"/>
</dbReference>
<dbReference type="GO" id="GO:0003720">
    <property type="term" value="F:telomerase activity"/>
    <property type="evidence" value="ECO:0007669"/>
    <property type="project" value="TreeGrafter"/>
</dbReference>
<proteinExistence type="predicted"/>
<reference evidence="9" key="2">
    <citation type="submission" date="2025-09" db="UniProtKB">
        <authorList>
            <consortium name="Ensembl"/>
        </authorList>
    </citation>
    <scope>IDENTIFICATION</scope>
</reference>
<dbReference type="Pfam" id="PF00249">
    <property type="entry name" value="Myb_DNA-binding"/>
    <property type="match status" value="1"/>
</dbReference>
<dbReference type="Gene3D" id="1.10.10.60">
    <property type="entry name" value="Homeodomain-like"/>
    <property type="match status" value="1"/>
</dbReference>
<dbReference type="GO" id="GO:0007004">
    <property type="term" value="P:telomere maintenance via telomerase"/>
    <property type="evidence" value="ECO:0007669"/>
    <property type="project" value="TreeGrafter"/>
</dbReference>
<dbReference type="GO" id="GO:0008017">
    <property type="term" value="F:microtubule binding"/>
    <property type="evidence" value="ECO:0007669"/>
    <property type="project" value="TreeGrafter"/>
</dbReference>
<dbReference type="GO" id="GO:0071532">
    <property type="term" value="F:ankyrin repeat binding"/>
    <property type="evidence" value="ECO:0007669"/>
    <property type="project" value="TreeGrafter"/>
</dbReference>
<feature type="domain" description="HTH myb-type" evidence="8">
    <location>
        <begin position="189"/>
        <end position="239"/>
    </location>
</feature>
<dbReference type="Proteomes" id="UP000694545">
    <property type="component" value="Unplaced"/>
</dbReference>
<evidence type="ECO:0000256" key="6">
    <source>
        <dbReference type="ARBA" id="ARBA00023306"/>
    </source>
</evidence>
<dbReference type="FunFam" id="1.10.10.60:FF:000129">
    <property type="entry name" value="Telomeric repeat-binding factor 2"/>
    <property type="match status" value="1"/>
</dbReference>
<dbReference type="GO" id="GO:1905839">
    <property type="term" value="P:negative regulation of telomeric D-loop disassembly"/>
    <property type="evidence" value="ECO:0007669"/>
    <property type="project" value="TreeGrafter"/>
</dbReference>
<evidence type="ECO:0000259" key="8">
    <source>
        <dbReference type="PROSITE" id="PS51294"/>
    </source>
</evidence>
<evidence type="ECO:0000256" key="2">
    <source>
        <dbReference type="ARBA" id="ARBA00022454"/>
    </source>
</evidence>
<evidence type="ECO:0000256" key="1">
    <source>
        <dbReference type="ARBA" id="ARBA00004574"/>
    </source>
</evidence>
<dbReference type="InterPro" id="IPR052450">
    <property type="entry name" value="TRBD-Containing_Protein"/>
</dbReference>
<dbReference type="CDD" id="cd11660">
    <property type="entry name" value="SANT_TRF"/>
    <property type="match status" value="1"/>
</dbReference>
<dbReference type="SUPFAM" id="SSF46689">
    <property type="entry name" value="Homeodomain-like"/>
    <property type="match status" value="1"/>
</dbReference>
<dbReference type="GO" id="GO:0008156">
    <property type="term" value="P:negative regulation of DNA replication"/>
    <property type="evidence" value="ECO:0007669"/>
    <property type="project" value="TreeGrafter"/>
</dbReference>
<keyword evidence="10" id="KW-1185">Reference proteome</keyword>
<evidence type="ECO:0000313" key="9">
    <source>
        <dbReference type="Ensembl" id="ENSVKKP00000000957.1"/>
    </source>
</evidence>
<evidence type="ECO:0000256" key="3">
    <source>
        <dbReference type="ARBA" id="ARBA00022895"/>
    </source>
</evidence>
<protein>
    <submittedName>
        <fullName evidence="9">Telomeric repeat binding factor 1</fullName>
    </submittedName>
</protein>
<sequence length="240" mass="27807">MEEIGRVRSTTQKKANHLEAVATEWILDFACRCLCHHFCEGNRRAFERSRDLALAIIKGSQGVEPHLVKTVCLCQLLACVAEGKSLDSHYFEGDQRTSPLENALLVWTSFLKSQSKQDKLHEDIKKLIQIQEATKKAELKSLGKIPLHVQNHSNTATNKENHLEITQRLVPLYIYLNITIFFSPHPPKRWSWTEDQKLKNGVQKFGIGKWKKILENYDFNQRTNVMLKDRWRTMVKLGKV</sequence>
<dbReference type="PANTHER" id="PTHR46734:SF1">
    <property type="entry name" value="TELOMERIC REPEAT-BINDING FACTOR 1"/>
    <property type="match status" value="1"/>
</dbReference>
<comment type="subcellular location">
    <subcellularLocation>
        <location evidence="1">Chromosome</location>
        <location evidence="1">Telomere</location>
    </subcellularLocation>
</comment>
<dbReference type="PROSITE" id="PS51294">
    <property type="entry name" value="HTH_MYB"/>
    <property type="match status" value="1"/>
</dbReference>
<organism evidence="9 10">
    <name type="scientific">Varanus komodoensis</name>
    <name type="common">Komodo dragon</name>
    <dbReference type="NCBI Taxonomy" id="61221"/>
    <lineage>
        <taxon>Eukaryota</taxon>
        <taxon>Metazoa</taxon>
        <taxon>Chordata</taxon>
        <taxon>Craniata</taxon>
        <taxon>Vertebrata</taxon>
        <taxon>Euteleostomi</taxon>
        <taxon>Lepidosauria</taxon>
        <taxon>Squamata</taxon>
        <taxon>Bifurcata</taxon>
        <taxon>Unidentata</taxon>
        <taxon>Episquamata</taxon>
        <taxon>Toxicofera</taxon>
        <taxon>Anguimorpha</taxon>
        <taxon>Paleoanguimorpha</taxon>
        <taxon>Varanoidea</taxon>
        <taxon>Varanidae</taxon>
        <taxon>Varanus</taxon>
    </lineage>
</organism>
<dbReference type="GO" id="GO:0005654">
    <property type="term" value="C:nucleoplasm"/>
    <property type="evidence" value="ECO:0007669"/>
    <property type="project" value="UniProtKB-ARBA"/>
</dbReference>
<dbReference type="GO" id="GO:0003691">
    <property type="term" value="F:double-stranded telomeric DNA binding"/>
    <property type="evidence" value="ECO:0007669"/>
    <property type="project" value="TreeGrafter"/>
</dbReference>
<accession>A0A8D2INB4</accession>
<dbReference type="Gene3D" id="1.25.40.210">
    <property type="entry name" value="Telomere repeat-binding factor, dimerisation domain"/>
    <property type="match status" value="1"/>
</dbReference>
<dbReference type="PROSITE" id="PS50090">
    <property type="entry name" value="MYB_LIKE"/>
    <property type="match status" value="1"/>
</dbReference>
<keyword evidence="5" id="KW-0539">Nucleus</keyword>
<evidence type="ECO:0000256" key="4">
    <source>
        <dbReference type="ARBA" id="ARBA00023125"/>
    </source>
</evidence>
<dbReference type="GO" id="GO:0098505">
    <property type="term" value="F:G-rich strand telomeric DNA binding"/>
    <property type="evidence" value="ECO:0007669"/>
    <property type="project" value="TreeGrafter"/>
</dbReference>
<dbReference type="GO" id="GO:0008301">
    <property type="term" value="F:DNA binding, bending"/>
    <property type="evidence" value="ECO:0007669"/>
    <property type="project" value="TreeGrafter"/>
</dbReference>
<dbReference type="Ensembl" id="ENSVKKT00000000991.1">
    <property type="protein sequence ID" value="ENSVKKP00000000957.1"/>
    <property type="gene ID" value="ENSVKKG00000000789.1"/>
</dbReference>